<dbReference type="GO" id="GO:0016993">
    <property type="term" value="F:precorrin-8X methylmutase activity"/>
    <property type="evidence" value="ECO:0007669"/>
    <property type="project" value="InterPro"/>
</dbReference>
<dbReference type="Gene3D" id="3.40.1010.10">
    <property type="entry name" value="Cobalt-precorrin-4 Transmethylase, Domain 1"/>
    <property type="match status" value="1"/>
</dbReference>
<evidence type="ECO:0000313" key="9">
    <source>
        <dbReference type="EMBL" id="PVX52159.1"/>
    </source>
</evidence>
<dbReference type="SUPFAM" id="SSF63965">
    <property type="entry name" value="Precorrin-8X methylmutase CbiC/CobH"/>
    <property type="match status" value="1"/>
</dbReference>
<dbReference type="Pfam" id="PF02570">
    <property type="entry name" value="CbiC"/>
    <property type="match status" value="1"/>
</dbReference>
<keyword evidence="4" id="KW-0808">Transferase</keyword>
<accession>A0A7L4UR68</accession>
<evidence type="ECO:0000256" key="3">
    <source>
        <dbReference type="ARBA" id="ARBA00022603"/>
    </source>
</evidence>
<evidence type="ECO:0000259" key="7">
    <source>
        <dbReference type="Pfam" id="PF00590"/>
    </source>
</evidence>
<dbReference type="InterPro" id="IPR014777">
    <property type="entry name" value="4pyrrole_Mease_sub1"/>
</dbReference>
<evidence type="ECO:0000313" key="10">
    <source>
        <dbReference type="Proteomes" id="UP000251835"/>
    </source>
</evidence>
<feature type="domain" description="Tetrapyrrole methylase" evidence="7">
    <location>
        <begin position="5"/>
        <end position="213"/>
    </location>
</feature>
<gene>
    <name evidence="9" type="ORF">C7377_0460</name>
</gene>
<evidence type="ECO:0000256" key="1">
    <source>
        <dbReference type="ARBA" id="ARBA00004953"/>
    </source>
</evidence>
<sequence>MKEGKIIVVGIGPGSIGDITAEALDAVKKADVVVGYKYYFQFIEAYLREDAQCIDTGMRQERQRARQAFELAIEGKTVCVISSGDANIYGMSPLLFEMQKEFDKEVSIEVVPGISAFQKASALLGAPIGHDFCIISLSDLLTPWEKIEKRIFAAANGDFVTAIYNPKSKGRYWQLYRLREIFLQECQENRTVGIVRQAGREEQEIALTTLQDFDPEQVDMFTIVIIGNSQTHFIGKHMATPRGYYTNAEGDGKNLGQSIMIESFRTIAGELKNPDIPLGKKWAMIHAIHTTADFEMEDLVYTDDDAVEQLYQAVKDKKLTTVITDVTMVASGIRKGALERLGIEVKCYLHDPRVAELAKKEGITRTQAGIRLATKEHPDALYAFGNAPTALIELCDIIRKKNIKPAGIIAAPVGFVNVRESKHRVKVFTDTPKIIIEGRKGGSNLAATLVNTILTFDDAEKLRPGRDV</sequence>
<dbReference type="InterPro" id="IPR036588">
    <property type="entry name" value="CobH/CbiC_sf"/>
</dbReference>
<organism evidence="9 10">
    <name type="scientific">Balneicella halophila</name>
    <dbReference type="NCBI Taxonomy" id="1537566"/>
    <lineage>
        <taxon>Bacteria</taxon>
        <taxon>Pseudomonadati</taxon>
        <taxon>Bacteroidota</taxon>
        <taxon>Bacteroidia</taxon>
        <taxon>Bacteroidales</taxon>
        <taxon>Balneicellaceae</taxon>
        <taxon>Balneicella</taxon>
    </lineage>
</organism>
<dbReference type="OrthoDB" id="9772960at2"/>
<dbReference type="Gene3D" id="3.40.50.10230">
    <property type="entry name" value="Cobalamin biosynthesis CobH/CbiC, precorrin-8X methylmutase"/>
    <property type="match status" value="1"/>
</dbReference>
<dbReference type="InterPro" id="IPR003722">
    <property type="entry name" value="Cbl_synth_CobH/CbiC"/>
</dbReference>
<dbReference type="InterPro" id="IPR014422">
    <property type="entry name" value="Cbl_synth_bifunc_CbiH/CbiC"/>
</dbReference>
<keyword evidence="3" id="KW-0489">Methyltransferase</keyword>
<protein>
    <submittedName>
        <fullName evidence="9">Precorrin-8X methylmutase</fullName>
    </submittedName>
</protein>
<proteinExistence type="predicted"/>
<dbReference type="SUPFAM" id="SSF53790">
    <property type="entry name" value="Tetrapyrrole methylase"/>
    <property type="match status" value="1"/>
</dbReference>
<evidence type="ECO:0000256" key="4">
    <source>
        <dbReference type="ARBA" id="ARBA00022679"/>
    </source>
</evidence>
<dbReference type="GO" id="GO:0008168">
    <property type="term" value="F:methyltransferase activity"/>
    <property type="evidence" value="ECO:0007669"/>
    <property type="project" value="UniProtKB-KW"/>
</dbReference>
<dbReference type="InterPro" id="IPR000878">
    <property type="entry name" value="4pyrrol_Mease"/>
</dbReference>
<dbReference type="CDD" id="cd11646">
    <property type="entry name" value="Precorrin_3B_C17_MT"/>
    <property type="match status" value="1"/>
</dbReference>
<dbReference type="InterPro" id="IPR035996">
    <property type="entry name" value="4pyrrol_Methylase_sf"/>
</dbReference>
<keyword evidence="10" id="KW-1185">Reference proteome</keyword>
<dbReference type="RefSeq" id="WP_116495709.1">
    <property type="nucleotide sequence ID" value="NZ_QENZ01000003.1"/>
</dbReference>
<evidence type="ECO:0000256" key="5">
    <source>
        <dbReference type="ARBA" id="ARBA00022691"/>
    </source>
</evidence>
<evidence type="ECO:0000256" key="2">
    <source>
        <dbReference type="ARBA" id="ARBA00022573"/>
    </source>
</evidence>
<dbReference type="Gene3D" id="3.30.950.10">
    <property type="entry name" value="Methyltransferase, Cobalt-precorrin-4 Transmethylase, Domain 2"/>
    <property type="match status" value="1"/>
</dbReference>
<dbReference type="InterPro" id="IPR006363">
    <property type="entry name" value="Cbl_synth_CobJ/CibH_dom"/>
</dbReference>
<evidence type="ECO:0000256" key="6">
    <source>
        <dbReference type="ARBA" id="ARBA00023235"/>
    </source>
</evidence>
<keyword evidence="5" id="KW-0949">S-adenosyl-L-methionine</keyword>
<evidence type="ECO:0000259" key="8">
    <source>
        <dbReference type="Pfam" id="PF02570"/>
    </source>
</evidence>
<dbReference type="PANTHER" id="PTHR47036">
    <property type="entry name" value="COBALT-FACTOR III C(17)-METHYLTRANSFERASE-RELATED"/>
    <property type="match status" value="1"/>
</dbReference>
<comment type="caution">
    <text evidence="9">The sequence shown here is derived from an EMBL/GenBank/DDBJ whole genome shotgun (WGS) entry which is preliminary data.</text>
</comment>
<keyword evidence="2" id="KW-0169">Cobalamin biosynthesis</keyword>
<dbReference type="PANTHER" id="PTHR47036:SF1">
    <property type="entry name" value="COBALT-FACTOR III C(17)-METHYLTRANSFERASE-RELATED"/>
    <property type="match status" value="1"/>
</dbReference>
<dbReference type="UniPathway" id="UPA00148"/>
<dbReference type="NCBIfam" id="TIGR01466">
    <property type="entry name" value="cobJ_cbiH"/>
    <property type="match status" value="1"/>
</dbReference>
<dbReference type="Proteomes" id="UP000251835">
    <property type="component" value="Unassembled WGS sequence"/>
</dbReference>
<dbReference type="InterPro" id="IPR051810">
    <property type="entry name" value="Precorrin_MeTrfase"/>
</dbReference>
<dbReference type="GO" id="GO:0009236">
    <property type="term" value="P:cobalamin biosynthetic process"/>
    <property type="evidence" value="ECO:0007669"/>
    <property type="project" value="UniProtKB-UniPathway"/>
</dbReference>
<keyword evidence="6" id="KW-0413">Isomerase</keyword>
<dbReference type="GO" id="GO:0032259">
    <property type="term" value="P:methylation"/>
    <property type="evidence" value="ECO:0007669"/>
    <property type="project" value="UniProtKB-KW"/>
</dbReference>
<dbReference type="InterPro" id="IPR014776">
    <property type="entry name" value="4pyrrole_Mease_sub2"/>
</dbReference>
<dbReference type="EMBL" id="QENZ01000003">
    <property type="protein sequence ID" value="PVX52159.1"/>
    <property type="molecule type" value="Genomic_DNA"/>
</dbReference>
<dbReference type="PIRSF" id="PIRSF004874">
    <property type="entry name" value="Prcrn_mtase_isom"/>
    <property type="match status" value="1"/>
</dbReference>
<dbReference type="Pfam" id="PF00590">
    <property type="entry name" value="TP_methylase"/>
    <property type="match status" value="1"/>
</dbReference>
<name>A0A7L4UR68_BALHA</name>
<feature type="domain" description="Cobalamin biosynthesis precorrin-8X methylmutase CobH/CbiC" evidence="8">
    <location>
        <begin position="259"/>
        <end position="455"/>
    </location>
</feature>
<dbReference type="AlphaFoldDB" id="A0A7L4UR68"/>
<reference evidence="9 10" key="1">
    <citation type="submission" date="2018-05" db="EMBL/GenBank/DDBJ databases">
        <title>Genomic Encyclopedia of Type Strains, Phase IV (KMG-IV): sequencing the most valuable type-strain genomes for metagenomic binning, comparative biology and taxonomic classification.</title>
        <authorList>
            <person name="Goeker M."/>
        </authorList>
    </citation>
    <scope>NUCLEOTIDE SEQUENCE [LARGE SCALE GENOMIC DNA]</scope>
    <source>
        <strain evidence="9 10">DSM 28579</strain>
    </source>
</reference>
<comment type="pathway">
    <text evidence="1">Cofactor biosynthesis; adenosylcobalamin biosynthesis.</text>
</comment>